<dbReference type="GO" id="GO:0070930">
    <property type="term" value="P:trans-translation-dependent protein tagging"/>
    <property type="evidence" value="ECO:0007669"/>
    <property type="project" value="TreeGrafter"/>
</dbReference>
<dbReference type="PANTHER" id="PTHR30308">
    <property type="entry name" value="TMRNA-BINDING COMPONENT OF TRANS-TRANSLATION TAGGING COMPLEX"/>
    <property type="match status" value="1"/>
</dbReference>
<dbReference type="EMBL" id="AWWI01000126">
    <property type="protein sequence ID" value="PIL18328.1"/>
    <property type="molecule type" value="Genomic_DNA"/>
</dbReference>
<dbReference type="PROSITE" id="PS01317">
    <property type="entry name" value="SSRP"/>
    <property type="match status" value="1"/>
</dbReference>
<dbReference type="PANTHER" id="PTHR30308:SF2">
    <property type="entry name" value="SSRA-BINDING PROTEIN"/>
    <property type="match status" value="1"/>
</dbReference>
<evidence type="ECO:0000256" key="1">
    <source>
        <dbReference type="ARBA" id="ARBA00022490"/>
    </source>
</evidence>
<name>A0A2G8RB11_9RHOB</name>
<dbReference type="OrthoDB" id="9805462at2"/>
<dbReference type="Gene3D" id="2.40.280.10">
    <property type="match status" value="1"/>
</dbReference>
<keyword evidence="2 3" id="KW-0694">RNA-binding</keyword>
<dbReference type="NCBIfam" id="NF003843">
    <property type="entry name" value="PRK05422.1"/>
    <property type="match status" value="1"/>
</dbReference>
<dbReference type="GO" id="GO:0005829">
    <property type="term" value="C:cytosol"/>
    <property type="evidence" value="ECO:0007669"/>
    <property type="project" value="TreeGrafter"/>
</dbReference>
<evidence type="ECO:0000256" key="4">
    <source>
        <dbReference type="SAM" id="MobiDB-lite"/>
    </source>
</evidence>
<keyword evidence="5" id="KW-0238">DNA-binding</keyword>
<comment type="subcellular location">
    <subcellularLocation>
        <location evidence="3">Cytoplasm</location>
    </subcellularLocation>
    <text evidence="3">The tmRNA-SmpB complex associates with stalled 70S ribosomes.</text>
</comment>
<dbReference type="HAMAP" id="MF_00023">
    <property type="entry name" value="SmpB"/>
    <property type="match status" value="1"/>
</dbReference>
<gene>
    <name evidence="3" type="primary">smpB</name>
    <name evidence="5" type="ORF">P775_20475</name>
</gene>
<comment type="similarity">
    <text evidence="3">Belongs to the SmpB family.</text>
</comment>
<dbReference type="InterPro" id="IPR020081">
    <property type="entry name" value="SsrA-bd_prot_CS"/>
</dbReference>
<evidence type="ECO:0000256" key="3">
    <source>
        <dbReference type="HAMAP-Rule" id="MF_00023"/>
    </source>
</evidence>
<evidence type="ECO:0000313" key="6">
    <source>
        <dbReference type="Proteomes" id="UP000231259"/>
    </source>
</evidence>
<feature type="compositionally biased region" description="Basic and acidic residues" evidence="4">
    <location>
        <begin position="135"/>
        <end position="147"/>
    </location>
</feature>
<evidence type="ECO:0000313" key="5">
    <source>
        <dbReference type="EMBL" id="PIL18328.1"/>
    </source>
</evidence>
<comment type="function">
    <text evidence="3">Required for rescue of stalled ribosomes mediated by trans-translation. Binds to transfer-messenger RNA (tmRNA), required for stable association of tmRNA with ribosomes. tmRNA and SmpB together mimic tRNA shape, replacing the anticodon stem-loop with SmpB. tmRNA is encoded by the ssrA gene; the 2 termini fold to resemble tRNA(Ala) and it encodes a 'tag peptide', a short internal open reading frame. During trans-translation Ala-aminoacylated tmRNA acts like a tRNA, entering the A-site of stalled ribosomes, displacing the stalled mRNA. The ribosome then switches to translate the ORF on the tmRNA; the nascent peptide is terminated with the 'tag peptide' encoded by the tmRNA and targeted for degradation. The ribosome is freed to recommence translation, which seems to be the essential function of trans-translation.</text>
</comment>
<dbReference type="Proteomes" id="UP000231259">
    <property type="component" value="Unassembled WGS sequence"/>
</dbReference>
<dbReference type="RefSeq" id="WP_099912565.1">
    <property type="nucleotide sequence ID" value="NZ_AWWI01000126.1"/>
</dbReference>
<evidence type="ECO:0000256" key="2">
    <source>
        <dbReference type="ARBA" id="ARBA00022884"/>
    </source>
</evidence>
<proteinExistence type="inferred from homology"/>
<protein>
    <recommendedName>
        <fullName evidence="3">SsrA-binding protein</fullName>
    </recommendedName>
    <alternativeName>
        <fullName evidence="3">Small protein B</fullName>
    </alternativeName>
</protein>
<keyword evidence="6" id="KW-1185">Reference proteome</keyword>
<sequence length="157" mass="18318">MAQTKSDPNYKVLSENRRARYDYAIEDDIECGIILQGSEVKSLRENSCNVAESYATVDQGELWLVNSYIAPYDRAMFGHEERRRRKLLVSRKELARLWNETQRKGMTLVPLVMYFNHKGIAKMKIGIAKGKKNHDKRESDAKRDWGRQKARLLRQNG</sequence>
<dbReference type="AlphaFoldDB" id="A0A2G8RB11"/>
<dbReference type="GO" id="GO:0070929">
    <property type="term" value="P:trans-translation"/>
    <property type="evidence" value="ECO:0007669"/>
    <property type="project" value="UniProtKB-UniRule"/>
</dbReference>
<organism evidence="5 6">
    <name type="scientific">Puniceibacterium antarcticum</name>
    <dbReference type="NCBI Taxonomy" id="1206336"/>
    <lineage>
        <taxon>Bacteria</taxon>
        <taxon>Pseudomonadati</taxon>
        <taxon>Pseudomonadota</taxon>
        <taxon>Alphaproteobacteria</taxon>
        <taxon>Rhodobacterales</taxon>
        <taxon>Paracoccaceae</taxon>
        <taxon>Puniceibacterium</taxon>
    </lineage>
</organism>
<dbReference type="GO" id="GO:0003723">
    <property type="term" value="F:RNA binding"/>
    <property type="evidence" value="ECO:0007669"/>
    <property type="project" value="UniProtKB-UniRule"/>
</dbReference>
<reference evidence="5 6" key="1">
    <citation type="submission" date="2013-09" db="EMBL/GenBank/DDBJ databases">
        <title>Genome sequencing of Phaeobacter antarcticus sp. nov. SM1211.</title>
        <authorList>
            <person name="Zhang X.-Y."/>
            <person name="Liu C."/>
            <person name="Chen X.-L."/>
            <person name="Xie B.-B."/>
            <person name="Qin Q.-L."/>
            <person name="Rong J.-C."/>
            <person name="Zhang Y.-Z."/>
        </authorList>
    </citation>
    <scope>NUCLEOTIDE SEQUENCE [LARGE SCALE GENOMIC DNA]</scope>
    <source>
        <strain evidence="5 6">SM1211</strain>
    </source>
</reference>
<dbReference type="SUPFAM" id="SSF74982">
    <property type="entry name" value="Small protein B (SmpB)"/>
    <property type="match status" value="1"/>
</dbReference>
<feature type="compositionally biased region" description="Basic residues" evidence="4">
    <location>
        <begin position="148"/>
        <end position="157"/>
    </location>
</feature>
<dbReference type="Pfam" id="PF01668">
    <property type="entry name" value="SmpB"/>
    <property type="match status" value="1"/>
</dbReference>
<dbReference type="InterPro" id="IPR000037">
    <property type="entry name" value="SsrA-bd_prot"/>
</dbReference>
<dbReference type="NCBIfam" id="TIGR00086">
    <property type="entry name" value="smpB"/>
    <property type="match status" value="1"/>
</dbReference>
<dbReference type="InterPro" id="IPR023620">
    <property type="entry name" value="SmpB"/>
</dbReference>
<feature type="region of interest" description="Disordered" evidence="4">
    <location>
        <begin position="128"/>
        <end position="157"/>
    </location>
</feature>
<dbReference type="GO" id="GO:0003677">
    <property type="term" value="F:DNA binding"/>
    <property type="evidence" value="ECO:0007669"/>
    <property type="project" value="UniProtKB-KW"/>
</dbReference>
<accession>A0A2G8RB11</accession>
<comment type="caution">
    <text evidence="5">The sequence shown here is derived from an EMBL/GenBank/DDBJ whole genome shotgun (WGS) entry which is preliminary data.</text>
</comment>
<keyword evidence="1 3" id="KW-0963">Cytoplasm</keyword>